<gene>
    <name evidence="3" type="ORF">E6O51_01255</name>
</gene>
<dbReference type="AlphaFoldDB" id="A0A4S4AYN1"/>
<organism evidence="3 4">
    <name type="scientific">Pseudothauera rhizosphaerae</name>
    <dbReference type="NCBI Taxonomy" id="2565932"/>
    <lineage>
        <taxon>Bacteria</taxon>
        <taxon>Pseudomonadati</taxon>
        <taxon>Pseudomonadota</taxon>
        <taxon>Betaproteobacteria</taxon>
        <taxon>Rhodocyclales</taxon>
        <taxon>Zoogloeaceae</taxon>
        <taxon>Pseudothauera</taxon>
    </lineage>
</organism>
<feature type="domain" description="6-phosphogluconate dehydrogenase NADP-binding" evidence="1">
    <location>
        <begin position="16"/>
        <end position="154"/>
    </location>
</feature>
<name>A0A4S4AYN1_9RHOO</name>
<dbReference type="SUPFAM" id="SSF48179">
    <property type="entry name" value="6-phosphogluconate dehydrogenase C-terminal domain-like"/>
    <property type="match status" value="1"/>
</dbReference>
<reference evidence="3 4" key="1">
    <citation type="submission" date="2019-04" db="EMBL/GenBank/DDBJ databases">
        <title>Azoarcus rhizosphaerae sp. nov. isolated from rhizosphere of Ficus religiosa.</title>
        <authorList>
            <person name="Lin S.-Y."/>
            <person name="Hameed A."/>
            <person name="Hsu Y.-H."/>
            <person name="Young C.-C."/>
        </authorList>
    </citation>
    <scope>NUCLEOTIDE SEQUENCE [LARGE SCALE GENOMIC DNA]</scope>
    <source>
        <strain evidence="3 4">CC-YHH848</strain>
    </source>
</reference>
<dbReference type="Gene3D" id="1.10.1040.10">
    <property type="entry name" value="N-(1-d-carboxylethyl)-l-norvaline Dehydrogenase, domain 2"/>
    <property type="match status" value="1"/>
</dbReference>
<dbReference type="Proteomes" id="UP000307956">
    <property type="component" value="Unassembled WGS sequence"/>
</dbReference>
<dbReference type="Pfam" id="PF03446">
    <property type="entry name" value="NAD_binding_2"/>
    <property type="match status" value="1"/>
</dbReference>
<dbReference type="InterPro" id="IPR006115">
    <property type="entry name" value="6PGDH_NADP-bd"/>
</dbReference>
<evidence type="ECO:0000259" key="1">
    <source>
        <dbReference type="Pfam" id="PF03446"/>
    </source>
</evidence>
<dbReference type="Pfam" id="PF09130">
    <property type="entry name" value="DUF1932"/>
    <property type="match status" value="1"/>
</dbReference>
<dbReference type="InterPro" id="IPR015814">
    <property type="entry name" value="Pgluconate_DH_NAD-bd_C"/>
</dbReference>
<dbReference type="OrthoDB" id="4333at2"/>
<sequence>MATQGAQGSGMAANPSIGFIGFGELGECLAVGLRGAGVAQLLALDLLESPVKRGWVLDRVARTGVELLPEPAGLVRCDVVLACVPPGAALDAAHRCAPWLRPDAPYVDLASVDGDTKRALAGVVGGAGRLFAGGAVTGVPAESLHRVPMLVSGPGAERAIALLAPLGMRLDPCGADPGAAAAIKILRSLLAKGLEALYVEALGAARREGLAERVLDSFCAFLDARPARETARLLVCSHVVHAARRADEMNLCAAALERAGRSPVLARAVAAVMERSAAGGVRERLGARPPATLEEALEVLAAAGAAP</sequence>
<dbReference type="InterPro" id="IPR013328">
    <property type="entry name" value="6PGD_dom2"/>
</dbReference>
<evidence type="ECO:0000313" key="4">
    <source>
        <dbReference type="Proteomes" id="UP000307956"/>
    </source>
</evidence>
<accession>A0A4S4AYN1</accession>
<dbReference type="Gene3D" id="3.40.50.720">
    <property type="entry name" value="NAD(P)-binding Rossmann-like Domain"/>
    <property type="match status" value="1"/>
</dbReference>
<comment type="caution">
    <text evidence="3">The sequence shown here is derived from an EMBL/GenBank/DDBJ whole genome shotgun (WGS) entry which is preliminary data.</text>
</comment>
<keyword evidence="4" id="KW-1185">Reference proteome</keyword>
<evidence type="ECO:0000313" key="3">
    <source>
        <dbReference type="EMBL" id="THF65257.1"/>
    </source>
</evidence>
<dbReference type="InterPro" id="IPR008927">
    <property type="entry name" value="6-PGluconate_DH-like_C_sf"/>
</dbReference>
<feature type="domain" description="Phosphogluconate dehydrogenase NAD-binding putative C-terminal" evidence="2">
    <location>
        <begin position="205"/>
        <end position="275"/>
    </location>
</feature>
<evidence type="ECO:0000259" key="2">
    <source>
        <dbReference type="Pfam" id="PF09130"/>
    </source>
</evidence>
<dbReference type="EMBL" id="SSOD01000001">
    <property type="protein sequence ID" value="THF65257.1"/>
    <property type="molecule type" value="Genomic_DNA"/>
</dbReference>
<protein>
    <submittedName>
        <fullName evidence="3">NAD(P)-dependent oxidoreductase</fullName>
    </submittedName>
</protein>
<dbReference type="InterPro" id="IPR036291">
    <property type="entry name" value="NAD(P)-bd_dom_sf"/>
</dbReference>
<dbReference type="SUPFAM" id="SSF51735">
    <property type="entry name" value="NAD(P)-binding Rossmann-fold domains"/>
    <property type="match status" value="1"/>
</dbReference>
<proteinExistence type="predicted"/>